<protein>
    <submittedName>
        <fullName evidence="1">Uncharacterized protein</fullName>
    </submittedName>
</protein>
<accession>A0A0K2U1P0</accession>
<evidence type="ECO:0000313" key="1">
    <source>
        <dbReference type="EMBL" id="CDW31571.1"/>
    </source>
</evidence>
<dbReference type="EMBL" id="HACA01014210">
    <property type="protein sequence ID" value="CDW31571.1"/>
    <property type="molecule type" value="Transcribed_RNA"/>
</dbReference>
<proteinExistence type="predicted"/>
<dbReference type="AlphaFoldDB" id="A0A0K2U1P0"/>
<reference evidence="1" key="1">
    <citation type="submission" date="2014-05" db="EMBL/GenBank/DDBJ databases">
        <authorList>
            <person name="Chronopoulou M."/>
        </authorList>
    </citation>
    <scope>NUCLEOTIDE SEQUENCE</scope>
    <source>
        <tissue evidence="1">Whole organism</tissue>
    </source>
</reference>
<sequence length="16" mass="2098">MNWSLDHDDVRRIERR</sequence>
<name>A0A0K2U1P0_LEPSM</name>
<organism evidence="1">
    <name type="scientific">Lepeophtheirus salmonis</name>
    <name type="common">Salmon louse</name>
    <name type="synonym">Caligus salmonis</name>
    <dbReference type="NCBI Taxonomy" id="72036"/>
    <lineage>
        <taxon>Eukaryota</taxon>
        <taxon>Metazoa</taxon>
        <taxon>Ecdysozoa</taxon>
        <taxon>Arthropoda</taxon>
        <taxon>Crustacea</taxon>
        <taxon>Multicrustacea</taxon>
        <taxon>Hexanauplia</taxon>
        <taxon>Copepoda</taxon>
        <taxon>Siphonostomatoida</taxon>
        <taxon>Caligidae</taxon>
        <taxon>Lepeophtheirus</taxon>
    </lineage>
</organism>